<evidence type="ECO:0000256" key="1">
    <source>
        <dbReference type="SAM" id="MobiDB-lite"/>
    </source>
</evidence>
<protein>
    <submittedName>
        <fullName evidence="2">Uncharacterized protein</fullName>
    </submittedName>
</protein>
<dbReference type="AlphaFoldDB" id="A0A9P6Y7X3"/>
<evidence type="ECO:0000313" key="3">
    <source>
        <dbReference type="Proteomes" id="UP000717996"/>
    </source>
</evidence>
<dbReference type="EMBL" id="JAANIT010001240">
    <property type="protein sequence ID" value="KAG1541416.1"/>
    <property type="molecule type" value="Genomic_DNA"/>
</dbReference>
<gene>
    <name evidence="2" type="ORF">G6F51_007909</name>
</gene>
<feature type="region of interest" description="Disordered" evidence="1">
    <location>
        <begin position="1"/>
        <end position="67"/>
    </location>
</feature>
<dbReference type="Proteomes" id="UP000717996">
    <property type="component" value="Unassembled WGS sequence"/>
</dbReference>
<comment type="caution">
    <text evidence="2">The sequence shown here is derived from an EMBL/GenBank/DDBJ whole genome shotgun (WGS) entry which is preliminary data.</text>
</comment>
<evidence type="ECO:0000313" key="2">
    <source>
        <dbReference type="EMBL" id="KAG1541416.1"/>
    </source>
</evidence>
<name>A0A9P6Y7X3_RHIOR</name>
<accession>A0A9P6Y7X3</accession>
<dbReference type="OrthoDB" id="2280514at2759"/>
<feature type="compositionally biased region" description="Polar residues" evidence="1">
    <location>
        <begin position="37"/>
        <end position="67"/>
    </location>
</feature>
<proteinExistence type="predicted"/>
<sequence length="119" mass="13079">MVLSTNENLPPKKATPGKPPPPILHSNKLWARILRDNVQTSGTPSNPRTSLNTTNRNANDSSLSESQLRQIATYSERRILKGTIPGSLFIDISTMSNKLLFIQELAAACEGNKHLWSVA</sequence>
<reference evidence="2" key="1">
    <citation type="journal article" date="2020" name="Microb. Genom.">
        <title>Genetic diversity of clinical and environmental Mucorales isolates obtained from an investigation of mucormycosis cases among solid organ transplant recipients.</title>
        <authorList>
            <person name="Nguyen M.H."/>
            <person name="Kaul D."/>
            <person name="Muto C."/>
            <person name="Cheng S.J."/>
            <person name="Richter R.A."/>
            <person name="Bruno V.M."/>
            <person name="Liu G."/>
            <person name="Beyhan S."/>
            <person name="Sundermann A.J."/>
            <person name="Mounaud S."/>
            <person name="Pasculle A.W."/>
            <person name="Nierman W.C."/>
            <person name="Driscoll E."/>
            <person name="Cumbie R."/>
            <person name="Clancy C.J."/>
            <person name="Dupont C.L."/>
        </authorList>
    </citation>
    <scope>NUCLEOTIDE SEQUENCE</scope>
    <source>
        <strain evidence="2">GL16</strain>
    </source>
</reference>
<organism evidence="2 3">
    <name type="scientific">Rhizopus oryzae</name>
    <name type="common">Mucormycosis agent</name>
    <name type="synonym">Rhizopus arrhizus var. delemar</name>
    <dbReference type="NCBI Taxonomy" id="64495"/>
    <lineage>
        <taxon>Eukaryota</taxon>
        <taxon>Fungi</taxon>
        <taxon>Fungi incertae sedis</taxon>
        <taxon>Mucoromycota</taxon>
        <taxon>Mucoromycotina</taxon>
        <taxon>Mucoromycetes</taxon>
        <taxon>Mucorales</taxon>
        <taxon>Mucorineae</taxon>
        <taxon>Rhizopodaceae</taxon>
        <taxon>Rhizopus</taxon>
    </lineage>
</organism>